<proteinExistence type="predicted"/>
<sequence length="291" mass="32187">MASESVGVTAASSPAAAGPGGGKDDELADLVRRLVDALARYSDRLPFDLDRQKLRSLTTLAAIAITLVFAWKLLRTPQEQPRRPRRRVAPSSSNTSSRSRQGALAGTDACSSADSRAHEAINQLFQPVNLTLEQLVRHKLSEGRRVTCRLLGVILEETTPEELQKHVTVRPSVLEVLLEIAKFCDVYLMERILDDESGEKVLSTLTEAGLFTSGGLVRDKVLFCSTENGRTSFVRQLEPDWHIDSSPEIVHQLSRFIKYQLHISSQQTDRAAANVFSSTSLEQFFGGLDQR</sequence>
<keyword evidence="2" id="KW-1185">Reference proteome</keyword>
<accession>A0ACD5UW61</accession>
<name>A0ACD5UW61_AVESA</name>
<evidence type="ECO:0000313" key="2">
    <source>
        <dbReference type="Proteomes" id="UP001732700"/>
    </source>
</evidence>
<dbReference type="Proteomes" id="UP001732700">
    <property type="component" value="Chromosome 2C"/>
</dbReference>
<organism evidence="1 2">
    <name type="scientific">Avena sativa</name>
    <name type="common">Oat</name>
    <dbReference type="NCBI Taxonomy" id="4498"/>
    <lineage>
        <taxon>Eukaryota</taxon>
        <taxon>Viridiplantae</taxon>
        <taxon>Streptophyta</taxon>
        <taxon>Embryophyta</taxon>
        <taxon>Tracheophyta</taxon>
        <taxon>Spermatophyta</taxon>
        <taxon>Magnoliopsida</taxon>
        <taxon>Liliopsida</taxon>
        <taxon>Poales</taxon>
        <taxon>Poaceae</taxon>
        <taxon>BOP clade</taxon>
        <taxon>Pooideae</taxon>
        <taxon>Poodae</taxon>
        <taxon>Poeae</taxon>
        <taxon>Poeae Chloroplast Group 1 (Aveneae type)</taxon>
        <taxon>Aveninae</taxon>
        <taxon>Avena</taxon>
    </lineage>
</organism>
<dbReference type="EnsemblPlants" id="AVESA.00010b.r2.2CG0319520.1">
    <property type="protein sequence ID" value="AVESA.00010b.r2.2CG0319520.1.CDS"/>
    <property type="gene ID" value="AVESA.00010b.r2.2CG0319520"/>
</dbReference>
<protein>
    <submittedName>
        <fullName evidence="1">Uncharacterized protein</fullName>
    </submittedName>
</protein>
<evidence type="ECO:0000313" key="1">
    <source>
        <dbReference type="EnsemblPlants" id="AVESA.00010b.r2.2CG0319520.1.CDS"/>
    </source>
</evidence>
<reference evidence="1" key="2">
    <citation type="submission" date="2025-09" db="UniProtKB">
        <authorList>
            <consortium name="EnsemblPlants"/>
        </authorList>
    </citation>
    <scope>IDENTIFICATION</scope>
</reference>
<reference evidence="1" key="1">
    <citation type="submission" date="2021-05" db="EMBL/GenBank/DDBJ databases">
        <authorList>
            <person name="Scholz U."/>
            <person name="Mascher M."/>
            <person name="Fiebig A."/>
        </authorList>
    </citation>
    <scope>NUCLEOTIDE SEQUENCE [LARGE SCALE GENOMIC DNA]</scope>
</reference>